<evidence type="ECO:0000256" key="2">
    <source>
        <dbReference type="ARBA" id="ARBA00022801"/>
    </source>
</evidence>
<dbReference type="Gene3D" id="3.40.50.1010">
    <property type="entry name" value="5'-nuclease"/>
    <property type="match status" value="1"/>
</dbReference>
<dbReference type="PANTHER" id="PTHR42646:SF4">
    <property type="entry name" value="5'-3' EXONUCLEASE FAMILY PROTEIN"/>
    <property type="match status" value="1"/>
</dbReference>
<evidence type="ECO:0000313" key="4">
    <source>
        <dbReference type="EMBL" id="QHT31047.1"/>
    </source>
</evidence>
<dbReference type="InterPro" id="IPR002421">
    <property type="entry name" value="5-3_exonuclease"/>
</dbReference>
<dbReference type="InterPro" id="IPR036279">
    <property type="entry name" value="5-3_exonuclease_C_sf"/>
</dbReference>
<dbReference type="InterPro" id="IPR029060">
    <property type="entry name" value="PIN-like_dom_sf"/>
</dbReference>
<dbReference type="GO" id="GO:0008409">
    <property type="term" value="F:5'-3' exonuclease activity"/>
    <property type="evidence" value="ECO:0007669"/>
    <property type="project" value="InterPro"/>
</dbReference>
<evidence type="ECO:0000259" key="3">
    <source>
        <dbReference type="SMART" id="SM00475"/>
    </source>
</evidence>
<dbReference type="InterPro" id="IPR020046">
    <property type="entry name" value="5-3_exonucl_a-hlix_arch_N"/>
</dbReference>
<organism evidence="4">
    <name type="scientific">viral metagenome</name>
    <dbReference type="NCBI Taxonomy" id="1070528"/>
    <lineage>
        <taxon>unclassified sequences</taxon>
        <taxon>metagenomes</taxon>
        <taxon>organismal metagenomes</taxon>
    </lineage>
</organism>
<name>A0A6C0EPV3_9ZZZZ</name>
<dbReference type="InterPro" id="IPR038969">
    <property type="entry name" value="FEN"/>
</dbReference>
<sequence length="280" mass="32610">MLAVFDNFEMNPTFIFIDGSYYCFYRYYALHNWWKNAYPEEKLVDPLINQTFVDKFKKTFVENIKQLPKKLNINKDITPIIIVGKDCKRENIWRMELFSQYKGTRVNNDGFLGGPFFKMAYEENLFVKGGAKAILNHSKLEADDCIAISVKHLVNKYPKCNIYIITSDRDYLQLKSENVHLYNLAFKNIGENKSSTGNAKDDLLIKIIMGDSSDNIPAIFPKCGPKTAEKCIKDPEFFKKKMANNEEYYKQFELNKKLVDFDNIPSELVEEFTNNPTNTK</sequence>
<keyword evidence="2" id="KW-0378">Hydrolase</keyword>
<dbReference type="GO" id="GO:0033567">
    <property type="term" value="P:DNA replication, Okazaki fragment processing"/>
    <property type="evidence" value="ECO:0007669"/>
    <property type="project" value="InterPro"/>
</dbReference>
<dbReference type="SUPFAM" id="SSF47807">
    <property type="entry name" value="5' to 3' exonuclease, C-terminal subdomain"/>
    <property type="match status" value="1"/>
</dbReference>
<keyword evidence="1" id="KW-0540">Nuclease</keyword>
<accession>A0A6C0EPV3</accession>
<dbReference type="Gene3D" id="1.10.150.20">
    <property type="entry name" value="5' to 3' exonuclease, C-terminal subdomain"/>
    <property type="match status" value="1"/>
</dbReference>
<dbReference type="GO" id="GO:0003677">
    <property type="term" value="F:DNA binding"/>
    <property type="evidence" value="ECO:0007669"/>
    <property type="project" value="InterPro"/>
</dbReference>
<dbReference type="PANTHER" id="PTHR42646">
    <property type="entry name" value="FLAP ENDONUCLEASE XNI"/>
    <property type="match status" value="1"/>
</dbReference>
<protein>
    <recommendedName>
        <fullName evidence="3">5'-3' exonuclease domain-containing protein</fullName>
    </recommendedName>
</protein>
<reference evidence="4" key="1">
    <citation type="journal article" date="2020" name="Nature">
        <title>Giant virus diversity and host interactions through global metagenomics.</title>
        <authorList>
            <person name="Schulz F."/>
            <person name="Roux S."/>
            <person name="Paez-Espino D."/>
            <person name="Jungbluth S."/>
            <person name="Walsh D.A."/>
            <person name="Denef V.J."/>
            <person name="McMahon K.D."/>
            <person name="Konstantinidis K.T."/>
            <person name="Eloe-Fadrosh E.A."/>
            <person name="Kyrpides N.C."/>
            <person name="Woyke T."/>
        </authorList>
    </citation>
    <scope>NUCLEOTIDE SEQUENCE</scope>
    <source>
        <strain evidence="4">GVMAG-M-3300009155-2</strain>
    </source>
</reference>
<dbReference type="Pfam" id="PF02739">
    <property type="entry name" value="5_3_exonuc_N"/>
    <property type="match status" value="1"/>
</dbReference>
<dbReference type="SMART" id="SM00475">
    <property type="entry name" value="53EXOc"/>
    <property type="match status" value="1"/>
</dbReference>
<dbReference type="GO" id="GO:0017108">
    <property type="term" value="F:5'-flap endonuclease activity"/>
    <property type="evidence" value="ECO:0007669"/>
    <property type="project" value="InterPro"/>
</dbReference>
<dbReference type="SUPFAM" id="SSF88723">
    <property type="entry name" value="PIN domain-like"/>
    <property type="match status" value="1"/>
</dbReference>
<dbReference type="EMBL" id="MN738915">
    <property type="protein sequence ID" value="QHT31047.1"/>
    <property type="molecule type" value="Genomic_DNA"/>
</dbReference>
<feature type="domain" description="5'-3' exonuclease" evidence="3">
    <location>
        <begin position="10"/>
        <end position="272"/>
    </location>
</feature>
<evidence type="ECO:0000256" key="1">
    <source>
        <dbReference type="ARBA" id="ARBA00022722"/>
    </source>
</evidence>
<proteinExistence type="predicted"/>
<dbReference type="AlphaFoldDB" id="A0A6C0EPV3"/>